<reference evidence="2" key="1">
    <citation type="submission" date="2016-10" db="EMBL/GenBank/DDBJ databases">
        <authorList>
            <person name="Varghese N."/>
            <person name="Submissions S."/>
        </authorList>
    </citation>
    <scope>NUCLEOTIDE SEQUENCE [LARGE SCALE GENOMIC DNA]</scope>
    <source>
        <strain evidence="2">DSM 44498</strain>
    </source>
</reference>
<proteinExistence type="predicted"/>
<dbReference type="RefSeq" id="WP_072951617.1">
    <property type="nucleotide sequence ID" value="NZ_FNSV01000001.1"/>
</dbReference>
<name>A0A1H4I616_9NOCA</name>
<evidence type="ECO:0000313" key="1">
    <source>
        <dbReference type="EMBL" id="SEB29539.1"/>
    </source>
</evidence>
<accession>A0A1H4I616</accession>
<gene>
    <name evidence="1" type="ORF">SAMN04490239_0106</name>
</gene>
<dbReference type="EMBL" id="FNSV01000001">
    <property type="protein sequence ID" value="SEB29539.1"/>
    <property type="molecule type" value="Genomic_DNA"/>
</dbReference>
<dbReference type="AlphaFoldDB" id="A0A1H4I616"/>
<evidence type="ECO:0000313" key="2">
    <source>
        <dbReference type="Proteomes" id="UP000183561"/>
    </source>
</evidence>
<protein>
    <submittedName>
        <fullName evidence="1">Uncharacterized protein</fullName>
    </submittedName>
</protein>
<dbReference type="Proteomes" id="UP000183561">
    <property type="component" value="Unassembled WGS sequence"/>
</dbReference>
<keyword evidence="2" id="KW-1185">Reference proteome</keyword>
<organism evidence="1 2">
    <name type="scientific">Rhodococcus koreensis</name>
    <dbReference type="NCBI Taxonomy" id="99653"/>
    <lineage>
        <taxon>Bacteria</taxon>
        <taxon>Bacillati</taxon>
        <taxon>Actinomycetota</taxon>
        <taxon>Actinomycetes</taxon>
        <taxon>Mycobacteriales</taxon>
        <taxon>Nocardiaceae</taxon>
        <taxon>Rhodococcus</taxon>
    </lineage>
</organism>
<dbReference type="OrthoDB" id="4473094at2"/>
<sequence length="103" mass="11700">MTSVHEFYTAAELEQLGYVRNRLVELFGDPDPTDSGDRWSRETVFAVERDVLAPAAQKIFTAFEPDFDTRAGMIAADQRLGWPQMEQMLARVTMREQACADRG</sequence>